<proteinExistence type="inferred from homology"/>
<keyword evidence="8" id="KW-1185">Reference proteome</keyword>
<dbReference type="Pfam" id="PF03471">
    <property type="entry name" value="CorC_HlyC"/>
    <property type="match status" value="1"/>
</dbReference>
<dbReference type="SMART" id="SM00116">
    <property type="entry name" value="CBS"/>
    <property type="match status" value="2"/>
</dbReference>
<feature type="domain" description="CBS" evidence="6">
    <location>
        <begin position="76"/>
        <end position="136"/>
    </location>
</feature>
<name>A0ABV3XWW2_9RHOB</name>
<dbReference type="PANTHER" id="PTHR22777">
    <property type="entry name" value="HEMOLYSIN-RELATED"/>
    <property type="match status" value="1"/>
</dbReference>
<keyword evidence="3 4" id="KW-0129">CBS domain</keyword>
<evidence type="ECO:0000256" key="2">
    <source>
        <dbReference type="ARBA" id="ARBA00022737"/>
    </source>
</evidence>
<dbReference type="PANTHER" id="PTHR22777:SF27">
    <property type="entry name" value="MAGNESIUM AND COBALT EFFLUX PROTEIN CORC"/>
    <property type="match status" value="1"/>
</dbReference>
<dbReference type="EMBL" id="JBEHHI010000003">
    <property type="protein sequence ID" value="MEX5729847.1"/>
    <property type="molecule type" value="Genomic_DNA"/>
</dbReference>
<dbReference type="SMART" id="SM01091">
    <property type="entry name" value="CorC_HlyC"/>
    <property type="match status" value="1"/>
</dbReference>
<dbReference type="CDD" id="cd04590">
    <property type="entry name" value="CBS_pair_CorC_HlyC_assoc"/>
    <property type="match status" value="1"/>
</dbReference>
<dbReference type="InterPro" id="IPR044751">
    <property type="entry name" value="Ion_transp-like_CBS"/>
</dbReference>
<dbReference type="InterPro" id="IPR005170">
    <property type="entry name" value="Transptr-assoc_dom"/>
</dbReference>
<keyword evidence="2" id="KW-0677">Repeat</keyword>
<dbReference type="InterPro" id="IPR036318">
    <property type="entry name" value="FAD-bd_PCMH-like_sf"/>
</dbReference>
<dbReference type="InterPro" id="IPR046342">
    <property type="entry name" value="CBS_dom_sf"/>
</dbReference>
<evidence type="ECO:0000256" key="1">
    <source>
        <dbReference type="ARBA" id="ARBA00006446"/>
    </source>
</evidence>
<reference evidence="7 8" key="1">
    <citation type="submission" date="2024-06" db="EMBL/GenBank/DDBJ databases">
        <title>Genome of Rhodovulum iodosum, a marine photoferrotroph.</title>
        <authorList>
            <person name="Bianchini G."/>
            <person name="Nikeleit V."/>
            <person name="Kappler A."/>
            <person name="Bryce C."/>
            <person name="Sanchez-Baracaldo P."/>
        </authorList>
    </citation>
    <scope>NUCLEOTIDE SEQUENCE [LARGE SCALE GENOMIC DNA]</scope>
    <source>
        <strain evidence="7 8">UT/N1</strain>
    </source>
</reference>
<dbReference type="Proteomes" id="UP001560019">
    <property type="component" value="Unassembled WGS sequence"/>
</dbReference>
<evidence type="ECO:0000256" key="3">
    <source>
        <dbReference type="ARBA" id="ARBA00023122"/>
    </source>
</evidence>
<gene>
    <name evidence="7" type="ORF">Ga0609869_003200</name>
</gene>
<organism evidence="7 8">
    <name type="scientific">Rhodovulum iodosum</name>
    <dbReference type="NCBI Taxonomy" id="68291"/>
    <lineage>
        <taxon>Bacteria</taxon>
        <taxon>Pseudomonadati</taxon>
        <taxon>Pseudomonadota</taxon>
        <taxon>Alphaproteobacteria</taxon>
        <taxon>Rhodobacterales</taxon>
        <taxon>Paracoccaceae</taxon>
        <taxon>Rhodovulum</taxon>
    </lineage>
</organism>
<sequence length="298" mass="32663">MGDDETDGSSPAAQGAPDYEIPENRGLLGRLVAAIRAPDDGDGDETGALSPVNGAMASALPPGMINLRRMRVEDVAIPKVEIVAVPLDITRDELVQVFRDSGLTRVPVYDGTLDTPAGMIHLKDFALRYGFDGTDRAFSLKEMLRPLIYAPPSMPIGVLLQKMQTQRIHMALVIDEYGGVDGLLTIEDLIEQVIGEIEDEHDVAEGMHWTLEKPGCYLVQARAPVDEFEAEIGMKLADPEDEEEIDTLGGLVFMMIGRVPARGEVIRHEEGAEFEVVDADPRRIKRLRVRLPAARQTA</sequence>
<dbReference type="SUPFAM" id="SSF54631">
    <property type="entry name" value="CBS-domain pair"/>
    <property type="match status" value="1"/>
</dbReference>
<comment type="caution">
    <text evidence="7">The sequence shown here is derived from an EMBL/GenBank/DDBJ whole genome shotgun (WGS) entry which is preliminary data.</text>
</comment>
<comment type="similarity">
    <text evidence="1">Belongs to the UPF0053 family. Hemolysin C subfamily.</text>
</comment>
<dbReference type="Pfam" id="PF00571">
    <property type="entry name" value="CBS"/>
    <property type="match status" value="2"/>
</dbReference>
<dbReference type="Gene3D" id="3.30.465.10">
    <property type="match status" value="1"/>
</dbReference>
<accession>A0ABV3XWW2</accession>
<dbReference type="InterPro" id="IPR016169">
    <property type="entry name" value="FAD-bd_PCMH_sub2"/>
</dbReference>
<evidence type="ECO:0000313" key="8">
    <source>
        <dbReference type="Proteomes" id="UP001560019"/>
    </source>
</evidence>
<dbReference type="InterPro" id="IPR000644">
    <property type="entry name" value="CBS_dom"/>
</dbReference>
<dbReference type="Gene3D" id="3.10.580.10">
    <property type="entry name" value="CBS-domain"/>
    <property type="match status" value="1"/>
</dbReference>
<dbReference type="PROSITE" id="PS51371">
    <property type="entry name" value="CBS"/>
    <property type="match status" value="2"/>
</dbReference>
<protein>
    <submittedName>
        <fullName evidence="7">Magnesium and cobalt transporter</fullName>
    </submittedName>
</protein>
<evidence type="ECO:0000256" key="5">
    <source>
        <dbReference type="SAM" id="MobiDB-lite"/>
    </source>
</evidence>
<dbReference type="RefSeq" id="WP_125404597.1">
    <property type="nucleotide sequence ID" value="NZ_JBEHHI010000003.1"/>
</dbReference>
<feature type="region of interest" description="Disordered" evidence="5">
    <location>
        <begin position="1"/>
        <end position="23"/>
    </location>
</feature>
<evidence type="ECO:0000259" key="6">
    <source>
        <dbReference type="PROSITE" id="PS51371"/>
    </source>
</evidence>
<dbReference type="SUPFAM" id="SSF56176">
    <property type="entry name" value="FAD-binding/transporter-associated domain-like"/>
    <property type="match status" value="1"/>
</dbReference>
<evidence type="ECO:0000256" key="4">
    <source>
        <dbReference type="PROSITE-ProRule" id="PRU00703"/>
    </source>
</evidence>
<feature type="domain" description="CBS" evidence="6">
    <location>
        <begin position="143"/>
        <end position="200"/>
    </location>
</feature>
<evidence type="ECO:0000313" key="7">
    <source>
        <dbReference type="EMBL" id="MEX5729847.1"/>
    </source>
</evidence>